<comment type="caution">
    <text evidence="1">The sequence shown here is derived from an EMBL/GenBank/DDBJ whole genome shotgun (WGS) entry which is preliminary data.</text>
</comment>
<sequence length="86" mass="9881">MWRILYSPKDDGPILCDQFVNLWNVLSKGKYMSAFWTRRQSFDQVLTGTGTGNRQNRQRSKANPVEAERMQALRECGDCHSEVGEA</sequence>
<name>A0A4Y2VDK6_ARAVE</name>
<accession>A0A4Y2VDK6</accession>
<reference evidence="1 2" key="1">
    <citation type="journal article" date="2019" name="Sci. Rep.">
        <title>Orb-weaving spider Araneus ventricosus genome elucidates the spidroin gene catalogue.</title>
        <authorList>
            <person name="Kono N."/>
            <person name="Nakamura H."/>
            <person name="Ohtoshi R."/>
            <person name="Moran D.A.P."/>
            <person name="Shinohara A."/>
            <person name="Yoshida Y."/>
            <person name="Fujiwara M."/>
            <person name="Mori M."/>
            <person name="Tomita M."/>
            <person name="Arakawa K."/>
        </authorList>
    </citation>
    <scope>NUCLEOTIDE SEQUENCE [LARGE SCALE GENOMIC DNA]</scope>
</reference>
<keyword evidence="2" id="KW-1185">Reference proteome</keyword>
<organism evidence="1 2">
    <name type="scientific">Araneus ventricosus</name>
    <name type="common">Orbweaver spider</name>
    <name type="synonym">Epeira ventricosa</name>
    <dbReference type="NCBI Taxonomy" id="182803"/>
    <lineage>
        <taxon>Eukaryota</taxon>
        <taxon>Metazoa</taxon>
        <taxon>Ecdysozoa</taxon>
        <taxon>Arthropoda</taxon>
        <taxon>Chelicerata</taxon>
        <taxon>Arachnida</taxon>
        <taxon>Araneae</taxon>
        <taxon>Araneomorphae</taxon>
        <taxon>Entelegynae</taxon>
        <taxon>Araneoidea</taxon>
        <taxon>Araneidae</taxon>
        <taxon>Araneus</taxon>
    </lineage>
</organism>
<gene>
    <name evidence="1" type="ORF">AVEN_91957_1</name>
</gene>
<dbReference type="EMBL" id="BGPR01045721">
    <property type="protein sequence ID" value="GBO22642.1"/>
    <property type="molecule type" value="Genomic_DNA"/>
</dbReference>
<dbReference type="AlphaFoldDB" id="A0A4Y2VDK6"/>
<protein>
    <submittedName>
        <fullName evidence="1">Uncharacterized protein</fullName>
    </submittedName>
</protein>
<evidence type="ECO:0000313" key="1">
    <source>
        <dbReference type="EMBL" id="GBO22642.1"/>
    </source>
</evidence>
<dbReference type="Proteomes" id="UP000499080">
    <property type="component" value="Unassembled WGS sequence"/>
</dbReference>
<proteinExistence type="predicted"/>
<evidence type="ECO:0000313" key="2">
    <source>
        <dbReference type="Proteomes" id="UP000499080"/>
    </source>
</evidence>